<accession>A0ABN9IQY5</accession>
<reference evidence="1 2" key="1">
    <citation type="submission" date="2023-07" db="EMBL/GenBank/DDBJ databases">
        <authorList>
            <person name="Peeters C."/>
        </authorList>
    </citation>
    <scope>NUCLEOTIDE SEQUENCE [LARGE SCALE GENOMIC DNA]</scope>
    <source>
        <strain evidence="1 2">LMG 7141</strain>
    </source>
</reference>
<evidence type="ECO:0000313" key="1">
    <source>
        <dbReference type="EMBL" id="CAJ0790434.1"/>
    </source>
</evidence>
<evidence type="ECO:0000313" key="2">
    <source>
        <dbReference type="Proteomes" id="UP001189616"/>
    </source>
</evidence>
<sequence length="68" mass="7455">MRKFNISPRRFSALALPFSSPFVQARAGTPERADAVSVKSNPRGVGAAQPLTSRDYASAAIRLSRTYW</sequence>
<dbReference type="EMBL" id="CATYWO010000003">
    <property type="protein sequence ID" value="CAJ0790434.1"/>
    <property type="molecule type" value="Genomic_DNA"/>
</dbReference>
<proteinExistence type="predicted"/>
<keyword evidence="2" id="KW-1185">Reference proteome</keyword>
<protein>
    <submittedName>
        <fullName evidence="1">Uncharacterized protein</fullName>
    </submittedName>
</protein>
<gene>
    <name evidence="1" type="ORF">LMG7141_02366</name>
</gene>
<comment type="caution">
    <text evidence="1">The sequence shown here is derived from an EMBL/GenBank/DDBJ whole genome shotgun (WGS) entry which is preliminary data.</text>
</comment>
<dbReference type="RefSeq" id="WP_316657817.1">
    <property type="nucleotide sequence ID" value="NZ_CATYWO010000003.1"/>
</dbReference>
<organism evidence="1 2">
    <name type="scientific">Ralstonia condita</name>
    <dbReference type="NCBI Taxonomy" id="3058600"/>
    <lineage>
        <taxon>Bacteria</taxon>
        <taxon>Pseudomonadati</taxon>
        <taxon>Pseudomonadota</taxon>
        <taxon>Betaproteobacteria</taxon>
        <taxon>Burkholderiales</taxon>
        <taxon>Burkholderiaceae</taxon>
        <taxon>Ralstonia</taxon>
    </lineage>
</organism>
<dbReference type="Proteomes" id="UP001189616">
    <property type="component" value="Unassembled WGS sequence"/>
</dbReference>
<name>A0ABN9IQY5_9RALS</name>